<protein>
    <submittedName>
        <fullName evidence="1">Uncharacterized protein</fullName>
    </submittedName>
</protein>
<name>A0ACB1ANM5_MELEN</name>
<keyword evidence="2" id="KW-1185">Reference proteome</keyword>
<sequence>MINILIRLFSILFPHLIFWLFRRLLCRFSCRWWRSWNVAIVSFMAYESFWAIVTVSMA</sequence>
<evidence type="ECO:0000313" key="1">
    <source>
        <dbReference type="EMBL" id="CAK5096772.1"/>
    </source>
</evidence>
<evidence type="ECO:0000313" key="2">
    <source>
        <dbReference type="Proteomes" id="UP001497535"/>
    </source>
</evidence>
<dbReference type="Proteomes" id="UP001497535">
    <property type="component" value="Unassembled WGS sequence"/>
</dbReference>
<accession>A0ACB1ANM5</accession>
<proteinExistence type="predicted"/>
<comment type="caution">
    <text evidence="1">The sequence shown here is derived from an EMBL/GenBank/DDBJ whole genome shotgun (WGS) entry which is preliminary data.</text>
</comment>
<organism evidence="1 2">
    <name type="scientific">Meloidogyne enterolobii</name>
    <name type="common">Root-knot nematode worm</name>
    <name type="synonym">Meloidogyne mayaguensis</name>
    <dbReference type="NCBI Taxonomy" id="390850"/>
    <lineage>
        <taxon>Eukaryota</taxon>
        <taxon>Metazoa</taxon>
        <taxon>Ecdysozoa</taxon>
        <taxon>Nematoda</taxon>
        <taxon>Chromadorea</taxon>
        <taxon>Rhabditida</taxon>
        <taxon>Tylenchina</taxon>
        <taxon>Tylenchomorpha</taxon>
        <taxon>Tylenchoidea</taxon>
        <taxon>Meloidogynidae</taxon>
        <taxon>Meloidogyninae</taxon>
        <taxon>Meloidogyne</taxon>
    </lineage>
</organism>
<reference evidence="1" key="1">
    <citation type="submission" date="2023-11" db="EMBL/GenBank/DDBJ databases">
        <authorList>
            <person name="Poullet M."/>
        </authorList>
    </citation>
    <scope>NUCLEOTIDE SEQUENCE</scope>
    <source>
        <strain evidence="1">E1834</strain>
    </source>
</reference>
<dbReference type="EMBL" id="CAVMJV010000100">
    <property type="protein sequence ID" value="CAK5096772.1"/>
    <property type="molecule type" value="Genomic_DNA"/>
</dbReference>
<gene>
    <name evidence="1" type="ORF">MENTE1834_LOCUS41203</name>
</gene>